<dbReference type="SUPFAM" id="SSF50249">
    <property type="entry name" value="Nucleic acid-binding proteins"/>
    <property type="match status" value="1"/>
</dbReference>
<evidence type="ECO:0000256" key="1">
    <source>
        <dbReference type="SAM" id="MobiDB-lite"/>
    </source>
</evidence>
<dbReference type="EMBL" id="PKPP01009179">
    <property type="protein sequence ID" value="PWA48874.1"/>
    <property type="molecule type" value="Genomic_DNA"/>
</dbReference>
<protein>
    <submittedName>
        <fullName evidence="2">Nucleic acid-binding, OB-fold protein</fullName>
    </submittedName>
</protein>
<organism evidence="2 3">
    <name type="scientific">Artemisia annua</name>
    <name type="common">Sweet wormwood</name>
    <dbReference type="NCBI Taxonomy" id="35608"/>
    <lineage>
        <taxon>Eukaryota</taxon>
        <taxon>Viridiplantae</taxon>
        <taxon>Streptophyta</taxon>
        <taxon>Embryophyta</taxon>
        <taxon>Tracheophyta</taxon>
        <taxon>Spermatophyta</taxon>
        <taxon>Magnoliopsida</taxon>
        <taxon>eudicotyledons</taxon>
        <taxon>Gunneridae</taxon>
        <taxon>Pentapetalae</taxon>
        <taxon>asterids</taxon>
        <taxon>campanulids</taxon>
        <taxon>Asterales</taxon>
        <taxon>Asteraceae</taxon>
        <taxon>Asteroideae</taxon>
        <taxon>Anthemideae</taxon>
        <taxon>Artemisiinae</taxon>
        <taxon>Artemisia</taxon>
    </lineage>
</organism>
<dbReference type="OrthoDB" id="10693487at2759"/>
<reference evidence="2 3" key="1">
    <citation type="journal article" date="2018" name="Mol. Plant">
        <title>The genome of Artemisia annua provides insight into the evolution of Asteraceae family and artemisinin biosynthesis.</title>
        <authorList>
            <person name="Shen Q."/>
            <person name="Zhang L."/>
            <person name="Liao Z."/>
            <person name="Wang S."/>
            <person name="Yan T."/>
            <person name="Shi P."/>
            <person name="Liu M."/>
            <person name="Fu X."/>
            <person name="Pan Q."/>
            <person name="Wang Y."/>
            <person name="Lv Z."/>
            <person name="Lu X."/>
            <person name="Zhang F."/>
            <person name="Jiang W."/>
            <person name="Ma Y."/>
            <person name="Chen M."/>
            <person name="Hao X."/>
            <person name="Li L."/>
            <person name="Tang Y."/>
            <person name="Lv G."/>
            <person name="Zhou Y."/>
            <person name="Sun X."/>
            <person name="Brodelius P.E."/>
            <person name="Rose J.K.C."/>
            <person name="Tang K."/>
        </authorList>
    </citation>
    <scope>NUCLEOTIDE SEQUENCE [LARGE SCALE GENOMIC DNA]</scope>
    <source>
        <strain evidence="3">cv. Huhao1</strain>
        <tissue evidence="2">Leaf</tissue>
    </source>
</reference>
<feature type="region of interest" description="Disordered" evidence="1">
    <location>
        <begin position="107"/>
        <end position="135"/>
    </location>
</feature>
<gene>
    <name evidence="2" type="ORF">CTI12_AA487080</name>
</gene>
<dbReference type="Proteomes" id="UP000245207">
    <property type="component" value="Unassembled WGS sequence"/>
</dbReference>
<evidence type="ECO:0000313" key="3">
    <source>
        <dbReference type="Proteomes" id="UP000245207"/>
    </source>
</evidence>
<dbReference type="InterPro" id="IPR012340">
    <property type="entry name" value="NA-bd_OB-fold"/>
</dbReference>
<feature type="compositionally biased region" description="Basic and acidic residues" evidence="1">
    <location>
        <begin position="125"/>
        <end position="135"/>
    </location>
</feature>
<comment type="caution">
    <text evidence="2">The sequence shown here is derived from an EMBL/GenBank/DDBJ whole genome shotgun (WGS) entry which is preliminary data.</text>
</comment>
<evidence type="ECO:0000313" key="2">
    <source>
        <dbReference type="EMBL" id="PWA48874.1"/>
    </source>
</evidence>
<proteinExistence type="predicted"/>
<keyword evidence="3" id="KW-1185">Reference proteome</keyword>
<accession>A0A2U1LIQ2</accession>
<dbReference type="AlphaFoldDB" id="A0A2U1LIQ2"/>
<name>A0A2U1LIQ2_ARTAN</name>
<sequence length="135" mass="15128">MKFKVMGRAVRVTLWGKLADQMVKMMSSHVGKYTIILTSMSARYYNGQLGISSSSSTLILDSDDIPAIVSFKAQIRYIEQDSDAEVEHCDPVLLDITDKEHVGKKKRRYIEEDSDTETPDGTAVHLDKIDTDDGN</sequence>
<dbReference type="Gene3D" id="2.40.50.140">
    <property type="entry name" value="Nucleic acid-binding proteins"/>
    <property type="match status" value="1"/>
</dbReference>